<protein>
    <submittedName>
        <fullName evidence="3">Enoyl-CoA hydratase-related protein</fullName>
    </submittedName>
</protein>
<dbReference type="RefSeq" id="WP_290319180.1">
    <property type="nucleotide sequence ID" value="NZ_JAUFPN010000186.1"/>
</dbReference>
<dbReference type="PROSITE" id="PS00166">
    <property type="entry name" value="ENOYL_COA_HYDRATASE"/>
    <property type="match status" value="1"/>
</dbReference>
<comment type="similarity">
    <text evidence="1 2">Belongs to the enoyl-CoA hydratase/isomerase family.</text>
</comment>
<dbReference type="SUPFAM" id="SSF52096">
    <property type="entry name" value="ClpP/crotonase"/>
    <property type="match status" value="1"/>
</dbReference>
<proteinExistence type="inferred from homology"/>
<gene>
    <name evidence="3" type="ORF">QWZ14_22540</name>
</gene>
<dbReference type="InterPro" id="IPR029045">
    <property type="entry name" value="ClpP/crotonase-like_dom_sf"/>
</dbReference>
<evidence type="ECO:0000256" key="1">
    <source>
        <dbReference type="ARBA" id="ARBA00005254"/>
    </source>
</evidence>
<evidence type="ECO:0000313" key="3">
    <source>
        <dbReference type="EMBL" id="MDN3567168.1"/>
    </source>
</evidence>
<dbReference type="CDD" id="cd06558">
    <property type="entry name" value="crotonase-like"/>
    <property type="match status" value="1"/>
</dbReference>
<dbReference type="Gene3D" id="3.90.226.10">
    <property type="entry name" value="2-enoyl-CoA Hydratase, Chain A, domain 1"/>
    <property type="match status" value="1"/>
</dbReference>
<accession>A0ABT8ABW9</accession>
<organism evidence="3 4">
    <name type="scientific">Paeniroseomonas aquatica</name>
    <dbReference type="NCBI Taxonomy" id="373043"/>
    <lineage>
        <taxon>Bacteria</taxon>
        <taxon>Pseudomonadati</taxon>
        <taxon>Pseudomonadota</taxon>
        <taxon>Alphaproteobacteria</taxon>
        <taxon>Acetobacterales</taxon>
        <taxon>Acetobacteraceae</taxon>
        <taxon>Paeniroseomonas</taxon>
    </lineage>
</organism>
<dbReference type="EMBL" id="JAUFPN010000186">
    <property type="protein sequence ID" value="MDN3567168.1"/>
    <property type="molecule type" value="Genomic_DNA"/>
</dbReference>
<reference evidence="4" key="1">
    <citation type="journal article" date="2019" name="Int. J. Syst. Evol. Microbiol.">
        <title>The Global Catalogue of Microorganisms (GCM) 10K type strain sequencing project: providing services to taxonomists for standard genome sequencing and annotation.</title>
        <authorList>
            <consortium name="The Broad Institute Genomics Platform"/>
            <consortium name="The Broad Institute Genome Sequencing Center for Infectious Disease"/>
            <person name="Wu L."/>
            <person name="Ma J."/>
        </authorList>
    </citation>
    <scope>NUCLEOTIDE SEQUENCE [LARGE SCALE GENOMIC DNA]</scope>
    <source>
        <strain evidence="4">CECT 7131</strain>
    </source>
</reference>
<dbReference type="PANTHER" id="PTHR11941">
    <property type="entry name" value="ENOYL-COA HYDRATASE-RELATED"/>
    <property type="match status" value="1"/>
</dbReference>
<name>A0ABT8ABW9_9PROT</name>
<dbReference type="InterPro" id="IPR001753">
    <property type="entry name" value="Enoyl-CoA_hydra/iso"/>
</dbReference>
<dbReference type="Pfam" id="PF00378">
    <property type="entry name" value="ECH_1"/>
    <property type="match status" value="1"/>
</dbReference>
<sequence>MIDYRVQDHVAEILFNNPPVNAITEAFLDRLIALLERARDDRAVRAVILASAVPGRFCAGLDLAAFRRSTPSEVHAVVGKLYAQLSELQSGLGKPSIAAITGAARGGGMSVAITCDIILAADTATFGYPELDIGLLPAIHYTHLPRIVGRYRAFELLFTGRSFDAAEAVSLGLVTRHVPEAELLAEARRMAAVFAAKSPELMRLGKAAFMRAIDNGYRQGAAGAVDTVSTVFGTEACREGLAAFVEKRKPVWKPA</sequence>
<dbReference type="PANTHER" id="PTHR11941:SF54">
    <property type="entry name" value="ENOYL-COA HYDRATASE, MITOCHONDRIAL"/>
    <property type="match status" value="1"/>
</dbReference>
<evidence type="ECO:0000256" key="2">
    <source>
        <dbReference type="RuleBase" id="RU003707"/>
    </source>
</evidence>
<dbReference type="Proteomes" id="UP001529369">
    <property type="component" value="Unassembled WGS sequence"/>
</dbReference>
<keyword evidence="4" id="KW-1185">Reference proteome</keyword>
<dbReference type="InterPro" id="IPR018376">
    <property type="entry name" value="Enoyl-CoA_hyd/isom_CS"/>
</dbReference>
<comment type="caution">
    <text evidence="3">The sequence shown here is derived from an EMBL/GenBank/DDBJ whole genome shotgun (WGS) entry which is preliminary data.</text>
</comment>
<evidence type="ECO:0000313" key="4">
    <source>
        <dbReference type="Proteomes" id="UP001529369"/>
    </source>
</evidence>